<keyword evidence="4 9" id="KW-0808">Transferase</keyword>
<dbReference type="Gene3D" id="3.40.640.10">
    <property type="entry name" value="Type I PLP-dependent aspartate aminotransferase-like (Major domain)"/>
    <property type="match status" value="1"/>
</dbReference>
<evidence type="ECO:0000256" key="4">
    <source>
        <dbReference type="ARBA" id="ARBA00022679"/>
    </source>
</evidence>
<dbReference type="OrthoDB" id="9804366at2"/>
<dbReference type="PANTHER" id="PTHR43586">
    <property type="entry name" value="CYSTEINE DESULFURASE"/>
    <property type="match status" value="1"/>
</dbReference>
<evidence type="ECO:0000256" key="3">
    <source>
        <dbReference type="ARBA" id="ARBA00012239"/>
    </source>
</evidence>
<evidence type="ECO:0000259" key="7">
    <source>
        <dbReference type="Pfam" id="PF00266"/>
    </source>
</evidence>
<dbReference type="InterPro" id="IPR015421">
    <property type="entry name" value="PyrdxlP-dep_Trfase_major"/>
</dbReference>
<evidence type="ECO:0000259" key="8">
    <source>
        <dbReference type="Pfam" id="PF02657"/>
    </source>
</evidence>
<dbReference type="InterPro" id="IPR020578">
    <property type="entry name" value="Aminotrans_V_PyrdxlP_BS"/>
</dbReference>
<evidence type="ECO:0000256" key="6">
    <source>
        <dbReference type="ARBA" id="ARBA00050776"/>
    </source>
</evidence>
<dbReference type="Pfam" id="PF02657">
    <property type="entry name" value="SufE"/>
    <property type="match status" value="1"/>
</dbReference>
<name>A0A518G6T3_9BACT</name>
<comment type="similarity">
    <text evidence="2">Belongs to the class-V pyridoxal-phosphate-dependent aminotransferase family. Csd subfamily.</text>
</comment>
<sequence length="586" mass="63295">MNSEFANKIRSDFPILATQMSGKPLVYLDNGATTQKPQAMIDALVHYYTHDNANIHRGVYELSQRATDAYELARKKVAAFLGVEDAAECVFVRGTTDGINLVAASWGGNNLKAGDEVLVSGLEHHSNIVPWQLICERAGASLRVWQPNAAGELDLQQLPEILSARTKMVAIQHVSNALGTIHDVAEIVRCAKAVDATVLVDGAQWVGHYATNVAELGCDFYTFSGHKLYGPTGIGVLWGRRELLEAMPPYQGGGDMIETVEFSKSTYAPLPNLFEAGTPNIAGAIGLGAAIDYVQEVGFERISAYEDALLEYATEKMTSVPGLRILGTAARKAAVISFVLESPSIAPLDIATTLSDEGIAIRTGHHCCMPLMGELKVSGTSRVSLAMYNTFEEVDRLVEVLNALVSRRASKQATAADDSNSSSELSAAISFAAAVAESPEAAAHELAEEFLLFDDRESKTELLLELGQELPDCFEALKVISTAVPGCMSEVYLVGRPATDKPDYFEFSADSNAEIVRGLIAVLIKLFSGQKAEQILAFDIESFFRRIGFDQFVSTQRRSGLDGMIRRIRTLAQSIADRDASATAPS</sequence>
<feature type="domain" description="Aminotransferase class V" evidence="7">
    <location>
        <begin position="26"/>
        <end position="397"/>
    </location>
</feature>
<proteinExistence type="inferred from homology"/>
<dbReference type="Pfam" id="PF00266">
    <property type="entry name" value="Aminotran_5"/>
    <property type="match status" value="1"/>
</dbReference>
<protein>
    <recommendedName>
        <fullName evidence="3">cysteine desulfurase</fullName>
        <ecNumber evidence="3">2.8.1.7</ecNumber>
    </recommendedName>
</protein>
<dbReference type="Gene3D" id="3.90.1150.10">
    <property type="entry name" value="Aspartate Aminotransferase, domain 1"/>
    <property type="match status" value="1"/>
</dbReference>
<dbReference type="AlphaFoldDB" id="A0A518G6T3"/>
<keyword evidence="5" id="KW-0663">Pyridoxal phosphate</keyword>
<dbReference type="InterPro" id="IPR000192">
    <property type="entry name" value="Aminotrans_V_dom"/>
</dbReference>
<dbReference type="CDD" id="cd06453">
    <property type="entry name" value="SufS_like"/>
    <property type="match status" value="1"/>
</dbReference>
<dbReference type="RefSeq" id="WP_145077819.1">
    <property type="nucleotide sequence ID" value="NZ_CP036298.1"/>
</dbReference>
<dbReference type="InterPro" id="IPR015424">
    <property type="entry name" value="PyrdxlP-dep_Trfase"/>
</dbReference>
<dbReference type="EMBL" id="CP036298">
    <property type="protein sequence ID" value="QDV24294.1"/>
    <property type="molecule type" value="Genomic_DNA"/>
</dbReference>
<dbReference type="PROSITE" id="PS00595">
    <property type="entry name" value="AA_TRANSFER_CLASS_5"/>
    <property type="match status" value="1"/>
</dbReference>
<dbReference type="GO" id="GO:0006534">
    <property type="term" value="P:cysteine metabolic process"/>
    <property type="evidence" value="ECO:0007669"/>
    <property type="project" value="InterPro"/>
</dbReference>
<evidence type="ECO:0000256" key="5">
    <source>
        <dbReference type="ARBA" id="ARBA00022898"/>
    </source>
</evidence>
<feature type="domain" description="Fe-S metabolism associated" evidence="8">
    <location>
        <begin position="448"/>
        <end position="570"/>
    </location>
</feature>
<evidence type="ECO:0000256" key="2">
    <source>
        <dbReference type="ARBA" id="ARBA00010447"/>
    </source>
</evidence>
<comment type="cofactor">
    <cofactor evidence="1">
        <name>pyridoxal 5'-phosphate</name>
        <dbReference type="ChEBI" id="CHEBI:597326"/>
    </cofactor>
</comment>
<keyword evidence="10" id="KW-1185">Reference proteome</keyword>
<dbReference type="NCBIfam" id="TIGR01979">
    <property type="entry name" value="sufS"/>
    <property type="match status" value="1"/>
</dbReference>
<dbReference type="GO" id="GO:0030170">
    <property type="term" value="F:pyridoxal phosphate binding"/>
    <property type="evidence" value="ECO:0007669"/>
    <property type="project" value="InterPro"/>
</dbReference>
<evidence type="ECO:0000313" key="10">
    <source>
        <dbReference type="Proteomes" id="UP000318017"/>
    </source>
</evidence>
<reference evidence="9 10" key="1">
    <citation type="submission" date="2019-02" db="EMBL/GenBank/DDBJ databases">
        <title>Deep-cultivation of Planctomycetes and their phenomic and genomic characterization uncovers novel biology.</title>
        <authorList>
            <person name="Wiegand S."/>
            <person name="Jogler M."/>
            <person name="Boedeker C."/>
            <person name="Pinto D."/>
            <person name="Vollmers J."/>
            <person name="Rivas-Marin E."/>
            <person name="Kohn T."/>
            <person name="Peeters S.H."/>
            <person name="Heuer A."/>
            <person name="Rast P."/>
            <person name="Oberbeckmann S."/>
            <person name="Bunk B."/>
            <person name="Jeske O."/>
            <person name="Meyerdierks A."/>
            <person name="Storesund J.E."/>
            <person name="Kallscheuer N."/>
            <person name="Luecker S."/>
            <person name="Lage O.M."/>
            <person name="Pohl T."/>
            <person name="Merkel B.J."/>
            <person name="Hornburger P."/>
            <person name="Mueller R.-W."/>
            <person name="Bruemmer F."/>
            <person name="Labrenz M."/>
            <person name="Spormann A.M."/>
            <person name="Op den Camp H."/>
            <person name="Overmann J."/>
            <person name="Amann R."/>
            <person name="Jetten M.S.M."/>
            <person name="Mascher T."/>
            <person name="Medema M.H."/>
            <person name="Devos D.P."/>
            <person name="Kaster A.-K."/>
            <person name="Ovreas L."/>
            <person name="Rohde M."/>
            <person name="Galperin M.Y."/>
            <person name="Jogler C."/>
        </authorList>
    </citation>
    <scope>NUCLEOTIDE SEQUENCE [LARGE SCALE GENOMIC DNA]</scope>
    <source>
        <strain evidence="9 10">Q31a</strain>
    </source>
</reference>
<accession>A0A518G6T3</accession>
<dbReference type="KEGG" id="ahel:Q31a_26100"/>
<comment type="catalytic activity">
    <reaction evidence="6">
        <text>(sulfur carrier)-H + L-cysteine = (sulfur carrier)-SH + L-alanine</text>
        <dbReference type="Rhea" id="RHEA:43892"/>
        <dbReference type="Rhea" id="RHEA-COMP:14737"/>
        <dbReference type="Rhea" id="RHEA-COMP:14739"/>
        <dbReference type="ChEBI" id="CHEBI:29917"/>
        <dbReference type="ChEBI" id="CHEBI:35235"/>
        <dbReference type="ChEBI" id="CHEBI:57972"/>
        <dbReference type="ChEBI" id="CHEBI:64428"/>
        <dbReference type="EC" id="2.8.1.7"/>
    </reaction>
</comment>
<gene>
    <name evidence="9" type="primary">sufS_1</name>
    <name evidence="9" type="ORF">Q31a_26100</name>
</gene>
<dbReference type="SUPFAM" id="SSF82649">
    <property type="entry name" value="SufE/NifU"/>
    <property type="match status" value="1"/>
</dbReference>
<organism evidence="9 10">
    <name type="scientific">Aureliella helgolandensis</name>
    <dbReference type="NCBI Taxonomy" id="2527968"/>
    <lineage>
        <taxon>Bacteria</taxon>
        <taxon>Pseudomonadati</taxon>
        <taxon>Planctomycetota</taxon>
        <taxon>Planctomycetia</taxon>
        <taxon>Pirellulales</taxon>
        <taxon>Pirellulaceae</taxon>
        <taxon>Aureliella</taxon>
    </lineage>
</organism>
<evidence type="ECO:0000313" key="9">
    <source>
        <dbReference type="EMBL" id="QDV24294.1"/>
    </source>
</evidence>
<evidence type="ECO:0000256" key="1">
    <source>
        <dbReference type="ARBA" id="ARBA00001933"/>
    </source>
</evidence>
<dbReference type="PANTHER" id="PTHR43586:SF8">
    <property type="entry name" value="CYSTEINE DESULFURASE 1, CHLOROPLASTIC"/>
    <property type="match status" value="1"/>
</dbReference>
<dbReference type="EC" id="2.8.1.7" evidence="3"/>
<dbReference type="InterPro" id="IPR003808">
    <property type="entry name" value="Fe-S_metab-assoc_dom"/>
</dbReference>
<dbReference type="InterPro" id="IPR010970">
    <property type="entry name" value="Cys_dSase_SufS"/>
</dbReference>
<dbReference type="Proteomes" id="UP000318017">
    <property type="component" value="Chromosome"/>
</dbReference>
<dbReference type="InterPro" id="IPR015422">
    <property type="entry name" value="PyrdxlP-dep_Trfase_small"/>
</dbReference>
<dbReference type="SUPFAM" id="SSF53383">
    <property type="entry name" value="PLP-dependent transferases"/>
    <property type="match status" value="1"/>
</dbReference>
<dbReference type="Gene3D" id="3.90.1010.10">
    <property type="match status" value="1"/>
</dbReference>
<dbReference type="GO" id="GO:0031071">
    <property type="term" value="F:cysteine desulfurase activity"/>
    <property type="evidence" value="ECO:0007669"/>
    <property type="project" value="UniProtKB-EC"/>
</dbReference>